<dbReference type="GeneID" id="78297315"/>
<evidence type="ECO:0000313" key="3">
    <source>
        <dbReference type="Proteomes" id="UP000245959"/>
    </source>
</evidence>
<dbReference type="Proteomes" id="UP000245959">
    <property type="component" value="Unassembled WGS sequence"/>
</dbReference>
<protein>
    <submittedName>
        <fullName evidence="2">Uncharacterized protein</fullName>
    </submittedName>
</protein>
<evidence type="ECO:0000313" key="1">
    <source>
        <dbReference type="EMBL" id="NMD87360.1"/>
    </source>
</evidence>
<reference evidence="2 3" key="1">
    <citation type="submission" date="2018-04" db="EMBL/GenBank/DDBJ databases">
        <title>Genomic Encyclopedia of Type Strains, Phase IV (KMG-IV): sequencing the most valuable type-strain genomes for metagenomic binning, comparative biology and taxonomic classification.</title>
        <authorList>
            <person name="Goeker M."/>
        </authorList>
    </citation>
    <scope>NUCLEOTIDE SEQUENCE [LARGE SCALE GENOMIC DNA]</scope>
    <source>
        <strain evidence="2 3">DSM 14823</strain>
    </source>
</reference>
<comment type="caution">
    <text evidence="2">The sequence shown here is derived from an EMBL/GenBank/DDBJ whole genome shotgun (WGS) entry which is preliminary data.</text>
</comment>
<evidence type="ECO:0000313" key="4">
    <source>
        <dbReference type="Proteomes" id="UP000576225"/>
    </source>
</evidence>
<name>A0A2U1AAQ5_9BACT</name>
<dbReference type="RefSeq" id="WP_116886055.1">
    <property type="nucleotide sequence ID" value="NZ_CABMMC010000046.1"/>
</dbReference>
<organism evidence="2 3">
    <name type="scientific">Victivallis vadensis</name>
    <dbReference type="NCBI Taxonomy" id="172901"/>
    <lineage>
        <taxon>Bacteria</taxon>
        <taxon>Pseudomonadati</taxon>
        <taxon>Lentisphaerota</taxon>
        <taxon>Lentisphaeria</taxon>
        <taxon>Victivallales</taxon>
        <taxon>Victivallaceae</taxon>
        <taxon>Victivallis</taxon>
    </lineage>
</organism>
<dbReference type="AlphaFoldDB" id="A0A2U1AAQ5"/>
<sequence length="165" mass="17438">MADNQTIPATAFSVSGSADGFSVQGSYPFINEIRSEDTTIAVSNGDSSPVNIQVTIRTNASTGSVLEFIRPRQENEQGQTEEIPGVHELALNQNADGILVAGGGVLSTVAFPETKAVLVADGPDSCHWETAPDDKDVVLGIQDGRWHWYEIATCENACDDASGAN</sequence>
<dbReference type="EMBL" id="JABAEW010000023">
    <property type="protein sequence ID" value="NMD87360.1"/>
    <property type="molecule type" value="Genomic_DNA"/>
</dbReference>
<evidence type="ECO:0000313" key="2">
    <source>
        <dbReference type="EMBL" id="PVY31178.1"/>
    </source>
</evidence>
<dbReference type="Proteomes" id="UP000576225">
    <property type="component" value="Unassembled WGS sequence"/>
</dbReference>
<keyword evidence="3" id="KW-1185">Reference proteome</keyword>
<dbReference type="EMBL" id="QEKH01000060">
    <property type="protein sequence ID" value="PVY31178.1"/>
    <property type="molecule type" value="Genomic_DNA"/>
</dbReference>
<gene>
    <name evidence="2" type="ORF">C8D82_1602</name>
    <name evidence="1" type="ORF">HF882_12270</name>
</gene>
<reference evidence="1 4" key="2">
    <citation type="submission" date="2020-04" db="EMBL/GenBank/DDBJ databases">
        <authorList>
            <person name="Hitch T.C.A."/>
            <person name="Wylensek D."/>
            <person name="Clavel T."/>
        </authorList>
    </citation>
    <scope>NUCLEOTIDE SEQUENCE [LARGE SCALE GENOMIC DNA]</scope>
    <source>
        <strain evidence="1 4">COR2-253-APC-1A</strain>
    </source>
</reference>
<proteinExistence type="predicted"/>
<accession>A0A2U1AAQ5</accession>